<evidence type="ECO:0000256" key="10">
    <source>
        <dbReference type="ARBA" id="ARBA00023043"/>
    </source>
</evidence>
<keyword evidence="9" id="KW-0638">Presynaptic neurotoxin</keyword>
<dbReference type="EMBL" id="BPLQ01002335">
    <property type="protein sequence ID" value="GIX91645.1"/>
    <property type="molecule type" value="Genomic_DNA"/>
</dbReference>
<reference evidence="14 15" key="1">
    <citation type="submission" date="2021-06" db="EMBL/GenBank/DDBJ databases">
        <title>Caerostris darwini draft genome.</title>
        <authorList>
            <person name="Kono N."/>
            <person name="Arakawa K."/>
        </authorList>
    </citation>
    <scope>NUCLEOTIDE SEQUENCE [LARGE SCALE GENOMIC DNA]</scope>
</reference>
<dbReference type="PANTHER" id="PTHR24123">
    <property type="entry name" value="ANKYRIN REPEAT-CONTAINING"/>
    <property type="match status" value="1"/>
</dbReference>
<dbReference type="PROSITE" id="PS50297">
    <property type="entry name" value="ANK_REP_REGION"/>
    <property type="match status" value="4"/>
</dbReference>
<dbReference type="Pfam" id="PF00023">
    <property type="entry name" value="Ank"/>
    <property type="match status" value="1"/>
</dbReference>
<evidence type="ECO:0000313" key="14">
    <source>
        <dbReference type="EMBL" id="GIX91645.1"/>
    </source>
</evidence>
<proteinExistence type="predicted"/>
<dbReference type="GO" id="GO:0044218">
    <property type="term" value="C:other organism cell membrane"/>
    <property type="evidence" value="ECO:0007669"/>
    <property type="project" value="UniProtKB-KW"/>
</dbReference>
<evidence type="ECO:0000256" key="12">
    <source>
        <dbReference type="PROSITE-ProRule" id="PRU00023"/>
    </source>
</evidence>
<feature type="repeat" description="ANK" evidence="12">
    <location>
        <begin position="386"/>
        <end position="420"/>
    </location>
</feature>
<dbReference type="GO" id="GO:0044231">
    <property type="term" value="C:host cell presynaptic membrane"/>
    <property type="evidence" value="ECO:0007669"/>
    <property type="project" value="UniProtKB-KW"/>
</dbReference>
<evidence type="ECO:0000256" key="6">
    <source>
        <dbReference type="ARBA" id="ARBA00022656"/>
    </source>
</evidence>
<keyword evidence="15" id="KW-1185">Reference proteome</keyword>
<dbReference type="AlphaFoldDB" id="A0AAV4P3A5"/>
<keyword evidence="11" id="KW-1053">Target membrane</keyword>
<feature type="repeat" description="ANK" evidence="12">
    <location>
        <begin position="35"/>
        <end position="69"/>
    </location>
</feature>
<organism evidence="14 15">
    <name type="scientific">Caerostris darwini</name>
    <dbReference type="NCBI Taxonomy" id="1538125"/>
    <lineage>
        <taxon>Eukaryota</taxon>
        <taxon>Metazoa</taxon>
        <taxon>Ecdysozoa</taxon>
        <taxon>Arthropoda</taxon>
        <taxon>Chelicerata</taxon>
        <taxon>Arachnida</taxon>
        <taxon>Araneae</taxon>
        <taxon>Araneomorphae</taxon>
        <taxon>Entelegynae</taxon>
        <taxon>Araneoidea</taxon>
        <taxon>Araneidae</taxon>
        <taxon>Caerostris</taxon>
    </lineage>
</organism>
<evidence type="ECO:0000256" key="11">
    <source>
        <dbReference type="ARBA" id="ARBA00023298"/>
    </source>
</evidence>
<dbReference type="Proteomes" id="UP001054837">
    <property type="component" value="Unassembled WGS sequence"/>
</dbReference>
<evidence type="ECO:0000313" key="15">
    <source>
        <dbReference type="Proteomes" id="UP001054837"/>
    </source>
</evidence>
<gene>
    <name evidence="13" type="primary">FPV162_5</name>
    <name evidence="13" type="ORF">CDAR_557181</name>
    <name evidence="14" type="ORF">CDAR_557321</name>
</gene>
<evidence type="ECO:0000256" key="9">
    <source>
        <dbReference type="ARBA" id="ARBA00023028"/>
    </source>
</evidence>
<keyword evidence="3" id="KW-0268">Exocytosis</keyword>
<keyword evidence="4" id="KW-0964">Secreted</keyword>
<dbReference type="SMART" id="SM00248">
    <property type="entry name" value="ANK"/>
    <property type="match status" value="12"/>
</dbReference>
<evidence type="ECO:0000256" key="4">
    <source>
        <dbReference type="ARBA" id="ARBA00022525"/>
    </source>
</evidence>
<evidence type="ECO:0000256" key="1">
    <source>
        <dbReference type="ARBA" id="ARBA00004175"/>
    </source>
</evidence>
<evidence type="ECO:0000256" key="3">
    <source>
        <dbReference type="ARBA" id="ARBA00022483"/>
    </source>
</evidence>
<dbReference type="Gene3D" id="1.25.40.20">
    <property type="entry name" value="Ankyrin repeat-containing domain"/>
    <property type="match status" value="3"/>
</dbReference>
<sequence length="735" mass="83112">MLNSTICESGSSHFNELLTEFYSSGAKSINDGDTSNDRPLHYAVKSHLFDEKDIAMFITMGADLNVTNNEGRTPLHEIARSIYCKSGIAKMLLFHGANPHTTDNNGYTAFHHLATCHAQDKAEQVDIGRLLLLHGADINAPNYISETPLHLAVLFRNLNFKLLRFFATHGARANIPELKLPLALLGNRIRLKEITEILADTSTDVNAHLPATHRTALHLAIENPNCRSIIVRTLLSNGADVNARDLVNSTPLHYAVSRFHYEDDEDDQIRYEKEPVEDGWEKKFSVFNLSNSDYLQINKIKLLLEFHANINAKDNFGQTPLHNAVKNIECSLRVFKILLQNGANVNAVCNVNSTALQYAVQVNWNNEDVILELLNQGADPNIMSGFGMSALHHSVRNPCCDLIVTRALLDKGADVNIADPETKYTPLLAALEYKCKLDHIQLLLERGAFVNTEEYSLSPLSWIVCSRYCELKVVKEILKHMDSIPPNVNAWLFFGVVRNGCSAEVIEELVKAGVNINAKDSENNTPLNLALDEPIAKMDVIRSLLKNGARASIPTGEEEYPWGDAFDEIIQDRFSSRDIDFIRDTLKYAICHTGRGVPFQLFNSDRKLRSYIRVLKELRVYQYQCIAEIESMTKNLLNVSTCLFTFLRLDGLCYSPGQLNRILEIVKYNFYPIYSDLIARKISKELLIEKLITCKVYMIDKFNQQIILNPYCVKFVATHLSNEDLFSCIRAFYVF</sequence>
<dbReference type="InterPro" id="IPR051165">
    <property type="entry name" value="Multifunctional_ANK_Repeat"/>
</dbReference>
<name>A0AAV4P3A5_9ARAC</name>
<evidence type="ECO:0000313" key="13">
    <source>
        <dbReference type="EMBL" id="GIX91616.1"/>
    </source>
</evidence>
<dbReference type="GO" id="GO:0005576">
    <property type="term" value="C:extracellular region"/>
    <property type="evidence" value="ECO:0007669"/>
    <property type="project" value="UniProtKB-SubCell"/>
</dbReference>
<keyword evidence="7" id="KW-0528">Neurotoxin</keyword>
<keyword evidence="8" id="KW-0677">Repeat</keyword>
<comment type="subcellular location">
    <subcellularLocation>
        <location evidence="2">Secreted</location>
    </subcellularLocation>
    <subcellularLocation>
        <location evidence="1">Target cell membrane</location>
    </subcellularLocation>
</comment>
<keyword evidence="10 12" id="KW-0040">ANK repeat</keyword>
<dbReference type="GO" id="GO:0006887">
    <property type="term" value="P:exocytosis"/>
    <property type="evidence" value="ECO:0007669"/>
    <property type="project" value="UniProtKB-KW"/>
</dbReference>
<keyword evidence="11" id="KW-0472">Membrane</keyword>
<evidence type="ECO:0000256" key="2">
    <source>
        <dbReference type="ARBA" id="ARBA00004613"/>
    </source>
</evidence>
<feature type="repeat" description="ANK" evidence="12">
    <location>
        <begin position="212"/>
        <end position="246"/>
    </location>
</feature>
<feature type="repeat" description="ANK" evidence="12">
    <location>
        <begin position="70"/>
        <end position="104"/>
    </location>
</feature>
<dbReference type="SUPFAM" id="SSF48403">
    <property type="entry name" value="Ankyrin repeat"/>
    <property type="match status" value="2"/>
</dbReference>
<dbReference type="Pfam" id="PF12796">
    <property type="entry name" value="Ank_2"/>
    <property type="match status" value="3"/>
</dbReference>
<dbReference type="PANTHER" id="PTHR24123:SF33">
    <property type="entry name" value="PROTEIN HOS4"/>
    <property type="match status" value="1"/>
</dbReference>
<comment type="caution">
    <text evidence="14">The sequence shown here is derived from an EMBL/GenBank/DDBJ whole genome shotgun (WGS) entry which is preliminary data.</text>
</comment>
<feature type="repeat" description="ANK" evidence="12">
    <location>
        <begin position="316"/>
        <end position="350"/>
    </location>
</feature>
<accession>A0AAV4P3A5</accession>
<dbReference type="InterPro" id="IPR036770">
    <property type="entry name" value="Ankyrin_rpt-contain_sf"/>
</dbReference>
<dbReference type="InterPro" id="IPR002110">
    <property type="entry name" value="Ankyrin_rpt"/>
</dbReference>
<dbReference type="EMBL" id="BPLQ01002335">
    <property type="protein sequence ID" value="GIX91616.1"/>
    <property type="molecule type" value="Genomic_DNA"/>
</dbReference>
<dbReference type="PROSITE" id="PS50088">
    <property type="entry name" value="ANK_REPEAT"/>
    <property type="match status" value="6"/>
</dbReference>
<keyword evidence="6" id="KW-0800">Toxin</keyword>
<keyword evidence="5" id="KW-1052">Target cell membrane</keyword>
<dbReference type="GO" id="GO:0090729">
    <property type="term" value="F:toxin activity"/>
    <property type="evidence" value="ECO:0007669"/>
    <property type="project" value="UniProtKB-KW"/>
</dbReference>
<evidence type="ECO:0000256" key="7">
    <source>
        <dbReference type="ARBA" id="ARBA00022699"/>
    </source>
</evidence>
<evidence type="ECO:0000256" key="5">
    <source>
        <dbReference type="ARBA" id="ARBA00022537"/>
    </source>
</evidence>
<feature type="repeat" description="ANK" evidence="12">
    <location>
        <begin position="144"/>
        <end position="178"/>
    </location>
</feature>
<evidence type="ECO:0000256" key="8">
    <source>
        <dbReference type="ARBA" id="ARBA00022737"/>
    </source>
</evidence>
<protein>
    <submittedName>
        <fullName evidence="13">Ankyrin repeat protein FPV162</fullName>
    </submittedName>
</protein>